<comment type="caution">
    <text evidence="2">The sequence shown here is derived from an EMBL/GenBank/DDBJ whole genome shotgun (WGS) entry which is preliminary data.</text>
</comment>
<name>A0ABQ5K6C4_9EUKA</name>
<dbReference type="Gene3D" id="2.40.70.10">
    <property type="entry name" value="Acid Proteases"/>
    <property type="match status" value="1"/>
</dbReference>
<sequence>MGRTIISDHIARLTIYILLSMFNARFLSVYDSAPELAQLRATTVAKIYAKAITIHKLRSPFFQLIDDGVSDIAAQDPCQKGNTHYRHKKDVRSQKTKRSTSDDKKPLKCSHCGKLYHDIDHCFILHPELRTKKLSSTRGSDSFRVPVTLQGGIETTALIDTGSDCNIIHPNLLENDNLEITLHKCDHSVHHGKDSVEQVKKAGEIDITFTSSIGKLCTALIQLLGYTSVFYQKRGLYMQQHLY</sequence>
<feature type="region of interest" description="Disordered" evidence="1">
    <location>
        <begin position="77"/>
        <end position="107"/>
    </location>
</feature>
<evidence type="ECO:0008006" key="4">
    <source>
        <dbReference type="Google" id="ProtNLM"/>
    </source>
</evidence>
<organism evidence="2 3">
    <name type="scientific">Aduncisulcus paluster</name>
    <dbReference type="NCBI Taxonomy" id="2918883"/>
    <lineage>
        <taxon>Eukaryota</taxon>
        <taxon>Metamonada</taxon>
        <taxon>Carpediemonas-like organisms</taxon>
        <taxon>Aduncisulcus</taxon>
    </lineage>
</organism>
<feature type="compositionally biased region" description="Basic residues" evidence="1">
    <location>
        <begin position="83"/>
        <end position="98"/>
    </location>
</feature>
<dbReference type="InterPro" id="IPR021109">
    <property type="entry name" value="Peptidase_aspartic_dom_sf"/>
</dbReference>
<evidence type="ECO:0000313" key="3">
    <source>
        <dbReference type="Proteomes" id="UP001057375"/>
    </source>
</evidence>
<dbReference type="Proteomes" id="UP001057375">
    <property type="component" value="Unassembled WGS sequence"/>
</dbReference>
<protein>
    <recommendedName>
        <fullName evidence="4">Peptidase A2 domain-containing protein</fullName>
    </recommendedName>
</protein>
<keyword evidence="3" id="KW-1185">Reference proteome</keyword>
<reference evidence="2" key="1">
    <citation type="submission" date="2022-03" db="EMBL/GenBank/DDBJ databases">
        <title>Draft genome sequence of Aduncisulcus paluster, a free-living microaerophilic Fornicata.</title>
        <authorList>
            <person name="Yuyama I."/>
            <person name="Kume K."/>
            <person name="Tamura T."/>
            <person name="Inagaki Y."/>
            <person name="Hashimoto T."/>
        </authorList>
    </citation>
    <scope>NUCLEOTIDE SEQUENCE</scope>
    <source>
        <strain evidence="2">NY0171</strain>
    </source>
</reference>
<proteinExistence type="predicted"/>
<dbReference type="EMBL" id="BQXS01000154">
    <property type="protein sequence ID" value="GKT28112.1"/>
    <property type="molecule type" value="Genomic_DNA"/>
</dbReference>
<evidence type="ECO:0000313" key="2">
    <source>
        <dbReference type="EMBL" id="GKT28112.1"/>
    </source>
</evidence>
<accession>A0ABQ5K6C4</accession>
<evidence type="ECO:0000256" key="1">
    <source>
        <dbReference type="SAM" id="MobiDB-lite"/>
    </source>
</evidence>
<gene>
    <name evidence="2" type="ORF">ADUPG1_000433</name>
</gene>